<dbReference type="Gene3D" id="3.55.60.10">
    <property type="entry name" value="Reovirus components"/>
    <property type="match status" value="1"/>
</dbReference>
<dbReference type="Pfam" id="PF21065">
    <property type="entry name" value="Reovirus_L2_MT1"/>
    <property type="match status" value="1"/>
</dbReference>
<dbReference type="InterPro" id="IPR048598">
    <property type="entry name" value="Reovirus_L2_MT1"/>
</dbReference>
<dbReference type="InterPro" id="IPR048597">
    <property type="entry name" value="Reovirus_L2_MT2"/>
</dbReference>
<evidence type="ECO:0000313" key="6">
    <source>
        <dbReference type="EMBL" id="AED99917.1"/>
    </source>
</evidence>
<dbReference type="Pfam" id="PF21066">
    <property type="entry name" value="Reovirus_L2_MT2"/>
    <property type="match status" value="1"/>
</dbReference>
<evidence type="ECO:0000259" key="1">
    <source>
        <dbReference type="Pfam" id="PF21061"/>
    </source>
</evidence>
<name>G3CFY3_9REOV</name>
<feature type="domain" description="Reovirus core-spike protein lambda-2-like second methyltransferase" evidence="5">
    <location>
        <begin position="821"/>
        <end position="1018"/>
    </location>
</feature>
<dbReference type="Gene3D" id="3.40.50.10760">
    <property type="entry name" value="Reovirus core"/>
    <property type="match status" value="1"/>
</dbReference>
<evidence type="ECO:0000259" key="3">
    <source>
        <dbReference type="Pfam" id="PF21064"/>
    </source>
</evidence>
<evidence type="ECO:0000259" key="5">
    <source>
        <dbReference type="Pfam" id="PF21066"/>
    </source>
</evidence>
<dbReference type="InterPro" id="IPR048596">
    <property type="entry name" value="Reovirus_L2_N"/>
</dbReference>
<dbReference type="Pfam" id="PF21061">
    <property type="entry name" value="Reovirus_L2_7th"/>
    <property type="match status" value="1"/>
</dbReference>
<dbReference type="Pfam" id="PF21063">
    <property type="entry name" value="Reovirus_L2_GTase"/>
    <property type="match status" value="1"/>
</dbReference>
<dbReference type="EMBL" id="HM222979">
    <property type="protein sequence ID" value="AED99917.1"/>
    <property type="molecule type" value="Genomic_RNA"/>
</dbReference>
<sequence length="1285" mass="142691">MAQIRGLRLSGSLSIPSVQSHIKHITYDAFLNALSGEVDPWIKLHNPEIKDPVCVQLLFPLQGLQTSSLPDGAPTNYNEWSTWMRTQLRALYEYVIMQLPISQYHGRLVNPIVANAFVSARFMCTPADHLLSHLLVSISPVDDILDNNLSLRDHFWRYTNEVVCAVAGLKYVKFANYTYSFNDPCLFAKDATPYALSYYSRSMTKILSLANGMPDVDTCLTHVDRPSYGPHLLVPSHSVVGASGSSLFSCSAWLLLESCVDQLNANHLSANKRPADRVIDSYLVIRSPAFDRSESLDYSLLCLNNAGFNGHQFAFQHSKRLTCREATIILTQLGDTSKPISVPLPLPRRFISYVNVDLPYPEAVVPFITRSGPQFSGSAGVLTYTKDVDRSIAWQPQFDPITRYDIQECIDDFNSALTLPLRPQYGDAWIGDTLNTHALARSTDLSYPLTSLPDMPADYFSARHSLSRAKFASYRKVKDRSYYKDLSVLSFASAVVSSSGLSYLRNGMSAAYLGASGTHDHDEPTIIADWVSGKLQRVFKPSSVKQYGWEVTRGVILDVERPFASGTFSFVYSDVDQAQVDSDDLSASNRHFILQLTSIIELISAGGTMALKCNFPTSTIFRHIFAIVSSRFEAVAMMKPMLANNLELYFVFFGKLNTPGQAFGPSTAMVQFVRQHHSRYNALISAFSDVPHRDAVLTLDDPLTIASLNFVDVTRLRDASDLRALAAFSTFGHLPTMSIAVHPYFDSYRTNLSSLVTPSSRNLFSRLSTVPHVYPSTINIQTRSIKATPPTLFGYRASHWTLLSMFYDHVLATLQWFNGLWLDLGTGPECRILSRLPPHQALVMVDTRPPVYPMNCWRAQTEYLQLDYATTDVVTMRPPTYLSAILTLGAAARDAHLSLRQLLTLVLAQAKQNNVLKLAIQLNSPMFDSFNVPTSVLSIDRQRSTFVFPELGREEPYIELNDAIATIRGQFPTAVIEIRSADHDLSWLISPFSNGVGVSTDAVSLAMQLSGCCPLFLIHADVIAAAFSENPRVGTETTITIADYDVTAAVSVHLDGVEIMRFEAGSFNSIVPNSSGQLNVKMLTLKFVPQTAGLLDVFRDNGTRVPLGSTTIQVPDSALTVVWPKVVDQSDVGTDVEIFVNDWFQLRLYTESDGALTPVSDDKYDFRTNSMRLDHRVMNVVLDRADAFYRFVLVDVQSGVPGLHIKVELDELSAHVWHADQPSFLSPPADADYVITTDDGPIPLYRPFNNVPITWQRVETPTSANAALPSFLVPPGSHYGIVQIQ</sequence>
<protein>
    <submittedName>
        <fullName evidence="6">Lambda C</fullName>
    </submittedName>
</protein>
<dbReference type="Gene3D" id="3.90.1810.10">
    <property type="entry name" value="Reovirus components"/>
    <property type="match status" value="1"/>
</dbReference>
<feature type="domain" description="Reovirus core-spike protein lambda-2-like 7th" evidence="1">
    <location>
        <begin position="1118"/>
        <end position="1212"/>
    </location>
</feature>
<reference evidence="6" key="1">
    <citation type="journal article" date="2011" name="J. Gen. Virol.">
        <title>Discovery of an orthoreovirus in the aborted fetus of a Steller sea lion (Eumetopias jubatus).</title>
        <authorList>
            <person name="Palacios G."/>
            <person name="Wellehan J.F.Jr."/>
            <person name="Raverty S."/>
            <person name="Bussetti A.V."/>
            <person name="Hui J."/>
            <person name="Savji N."/>
            <person name="Nollens H.H."/>
            <person name="Lambourn D."/>
            <person name="Celone C."/>
            <person name="Hutchison S."/>
            <person name="Calisher C.H."/>
            <person name="Nielsen O."/>
            <person name="Lipkin W.I."/>
        </authorList>
    </citation>
    <scope>NUCLEOTIDE SEQUENCE</scope>
</reference>
<accession>G3CFY3</accession>
<evidence type="ECO:0000259" key="4">
    <source>
        <dbReference type="Pfam" id="PF21065"/>
    </source>
</evidence>
<feature type="domain" description="Reovirus core-spike protein lambda-2-like GTase" evidence="2">
    <location>
        <begin position="139"/>
        <end position="326"/>
    </location>
</feature>
<dbReference type="Pfam" id="PF21064">
    <property type="entry name" value="Reovirus_L2_N"/>
    <property type="match status" value="1"/>
</dbReference>
<dbReference type="InterPro" id="IPR029063">
    <property type="entry name" value="SAM-dependent_MTases_sf"/>
</dbReference>
<feature type="domain" description="Reovirus core-spike protein lambda-2-like N-terminal" evidence="3">
    <location>
        <begin position="3"/>
        <end position="129"/>
    </location>
</feature>
<organism evidence="6">
    <name type="scientific">Avian orthoreovirus</name>
    <dbReference type="NCBI Taxonomy" id="38170"/>
    <lineage>
        <taxon>Viruses</taxon>
        <taxon>Riboviria</taxon>
        <taxon>Orthornavirae</taxon>
        <taxon>Duplornaviricota</taxon>
        <taxon>Resentoviricetes</taxon>
        <taxon>Reovirales</taxon>
        <taxon>Spinareoviridae</taxon>
        <taxon>Orthoreovirus</taxon>
        <taxon>Orthoreovirus avis</taxon>
    </lineage>
</organism>
<evidence type="ECO:0000259" key="2">
    <source>
        <dbReference type="Pfam" id="PF21063"/>
    </source>
</evidence>
<feature type="domain" description="Reovirus core-spike protein lambda-2-like first methyltransferase" evidence="4">
    <location>
        <begin position="392"/>
        <end position="683"/>
    </location>
</feature>
<dbReference type="Gene3D" id="3.40.50.150">
    <property type="entry name" value="Vaccinia Virus protein VP39"/>
    <property type="match status" value="1"/>
</dbReference>
<dbReference type="InterPro" id="IPR048602">
    <property type="entry name" value="Reovirus_L2_7th"/>
</dbReference>
<dbReference type="InterPro" id="IPR048601">
    <property type="entry name" value="Reovirus_L2_GTase"/>
</dbReference>
<proteinExistence type="predicted"/>